<sequence length="225" mass="25341">MLTLHAARRYLLLLAVAFGVWWAALAIAPLHRDDWALENVLVLVCVVAVAATYRRWPLSPASYTLLFVFLCVHEIGAHYTYSEVPYDAWFQAMAGTSLNSLMGWERNHFDRLGHFLYGLLLAYPVREIVLRATGVRGFWSYFFPVEFIVASSALYEMFEWAAAAYFGGDLGVAYLGTQGDVWDAQRDMLLASLGGLLAMLGAAAWHRMRGRDGAQQWLQRVARAK</sequence>
<dbReference type="EMBL" id="AKCV02000015">
    <property type="protein sequence ID" value="TMS58381.1"/>
    <property type="molecule type" value="Genomic_DNA"/>
</dbReference>
<evidence type="ECO:0000313" key="2">
    <source>
        <dbReference type="Proteomes" id="UP000004277"/>
    </source>
</evidence>
<reference evidence="1" key="1">
    <citation type="submission" date="2019-05" db="EMBL/GenBank/DDBJ databases">
        <title>Revised genome assembly of Burkholderiaceae (previously Ralstonia) sp. PBA.</title>
        <authorList>
            <person name="Gan H.M."/>
        </authorList>
    </citation>
    <scope>NUCLEOTIDE SEQUENCE</scope>
    <source>
        <strain evidence="1">PBA</strain>
    </source>
</reference>
<organism evidence="1 2">
    <name type="scientific">Imbroritus primus</name>
    <dbReference type="NCBI Taxonomy" id="3058603"/>
    <lineage>
        <taxon>Bacteria</taxon>
        <taxon>Pseudomonadati</taxon>
        <taxon>Pseudomonadota</taxon>
        <taxon>Betaproteobacteria</taxon>
        <taxon>Burkholderiales</taxon>
        <taxon>Burkholderiaceae</taxon>
        <taxon>Imbroritus</taxon>
    </lineage>
</organism>
<comment type="caution">
    <text evidence="1">The sequence shown here is derived from an EMBL/GenBank/DDBJ whole genome shotgun (WGS) entry which is preliminary data.</text>
</comment>
<dbReference type="Proteomes" id="UP000004277">
    <property type="component" value="Unassembled WGS sequence"/>
</dbReference>
<gene>
    <name evidence="1" type="ORF">MW7_006475</name>
</gene>
<proteinExistence type="predicted"/>
<keyword evidence="2" id="KW-1185">Reference proteome</keyword>
<evidence type="ECO:0000313" key="1">
    <source>
        <dbReference type="EMBL" id="TMS58381.1"/>
    </source>
</evidence>
<name>A0ACD3SQ03_9BURK</name>
<accession>A0ACD3SQ03</accession>
<protein>
    <submittedName>
        <fullName evidence="1">DUF2238 domain-containing protein</fullName>
    </submittedName>
</protein>